<protein>
    <recommendedName>
        <fullName evidence="3">Sulfotransferase domain-containing protein</fullName>
    </recommendedName>
</protein>
<dbReference type="Proteomes" id="UP001634394">
    <property type="component" value="Unassembled WGS sequence"/>
</dbReference>
<sequence length="295" mass="34845">MPEYTMRDGRGKEVPVVEEDGIVYFKSQMIRLSGRSLRKQIDGVTNMTVRDDDILIAAYPKAGTHWTWEIVTMLVKGQADYEIKAKESAMLDYRSVEEIESIQSPRVLNTHYPSRLIPKGIIKKRCKIIHVQRNIKDVAVSYYHHCKEFYVPEDMTFSDFLPLMTGKDNKGKRIHYSWFDYVKEWEIYARDHLELDILNLYYEDMHMDSVGEVKKLSRFLGYDYPDAFLEEVADKCSFRKLQKANTDFKQDPTKRESGTSIMYRKGQVGDWKNWFTVAENEYIDSLYRERMTNTI</sequence>
<dbReference type="AlphaFoldDB" id="A0ABD3TZY0"/>
<dbReference type="Gene3D" id="3.40.50.300">
    <property type="entry name" value="P-loop containing nucleotide triphosphate hydrolases"/>
    <property type="match status" value="1"/>
</dbReference>
<proteinExistence type="inferred from homology"/>
<evidence type="ECO:0000256" key="2">
    <source>
        <dbReference type="ARBA" id="ARBA00022679"/>
    </source>
</evidence>
<dbReference type="EMBL" id="JBJQND010000017">
    <property type="protein sequence ID" value="KAL3842689.1"/>
    <property type="molecule type" value="Genomic_DNA"/>
</dbReference>
<reference evidence="4 5" key="1">
    <citation type="submission" date="2024-11" db="EMBL/GenBank/DDBJ databases">
        <title>Chromosome-level genome assembly of the freshwater bivalve Anodonta woodiana.</title>
        <authorList>
            <person name="Chen X."/>
        </authorList>
    </citation>
    <scope>NUCLEOTIDE SEQUENCE [LARGE SCALE GENOMIC DNA]</scope>
    <source>
        <strain evidence="4">MN2024</strain>
        <tissue evidence="4">Gills</tissue>
    </source>
</reference>
<evidence type="ECO:0000259" key="3">
    <source>
        <dbReference type="Pfam" id="PF00685"/>
    </source>
</evidence>
<keyword evidence="5" id="KW-1185">Reference proteome</keyword>
<evidence type="ECO:0000313" key="4">
    <source>
        <dbReference type="EMBL" id="KAL3842689.1"/>
    </source>
</evidence>
<dbReference type="PANTHER" id="PTHR11783">
    <property type="entry name" value="SULFOTRANSFERASE SULT"/>
    <property type="match status" value="1"/>
</dbReference>
<name>A0ABD3TZY0_SINWO</name>
<dbReference type="InterPro" id="IPR027417">
    <property type="entry name" value="P-loop_NTPase"/>
</dbReference>
<comment type="similarity">
    <text evidence="1">Belongs to the sulfotransferase 1 family.</text>
</comment>
<evidence type="ECO:0000256" key="1">
    <source>
        <dbReference type="ARBA" id="ARBA00005771"/>
    </source>
</evidence>
<dbReference type="SUPFAM" id="SSF52540">
    <property type="entry name" value="P-loop containing nucleoside triphosphate hydrolases"/>
    <property type="match status" value="1"/>
</dbReference>
<comment type="caution">
    <text evidence="4">The sequence shown here is derived from an EMBL/GenBank/DDBJ whole genome shotgun (WGS) entry which is preliminary data.</text>
</comment>
<accession>A0ABD3TZY0</accession>
<gene>
    <name evidence="4" type="ORF">ACJMK2_020677</name>
</gene>
<organism evidence="4 5">
    <name type="scientific">Sinanodonta woodiana</name>
    <name type="common">Chinese pond mussel</name>
    <name type="synonym">Anodonta woodiana</name>
    <dbReference type="NCBI Taxonomy" id="1069815"/>
    <lineage>
        <taxon>Eukaryota</taxon>
        <taxon>Metazoa</taxon>
        <taxon>Spiralia</taxon>
        <taxon>Lophotrochozoa</taxon>
        <taxon>Mollusca</taxon>
        <taxon>Bivalvia</taxon>
        <taxon>Autobranchia</taxon>
        <taxon>Heteroconchia</taxon>
        <taxon>Palaeoheterodonta</taxon>
        <taxon>Unionida</taxon>
        <taxon>Unionoidea</taxon>
        <taxon>Unionidae</taxon>
        <taxon>Unioninae</taxon>
        <taxon>Sinanodonta</taxon>
    </lineage>
</organism>
<evidence type="ECO:0000313" key="5">
    <source>
        <dbReference type="Proteomes" id="UP001634394"/>
    </source>
</evidence>
<dbReference type="Pfam" id="PF00685">
    <property type="entry name" value="Sulfotransfer_1"/>
    <property type="match status" value="1"/>
</dbReference>
<dbReference type="GO" id="GO:0016740">
    <property type="term" value="F:transferase activity"/>
    <property type="evidence" value="ECO:0007669"/>
    <property type="project" value="UniProtKB-KW"/>
</dbReference>
<keyword evidence="2" id="KW-0808">Transferase</keyword>
<feature type="domain" description="Sulfotransferase" evidence="3">
    <location>
        <begin position="51"/>
        <end position="294"/>
    </location>
</feature>
<dbReference type="InterPro" id="IPR000863">
    <property type="entry name" value="Sulfotransferase_dom"/>
</dbReference>